<dbReference type="InterPro" id="IPR052235">
    <property type="entry name" value="Nephronectin_domain"/>
</dbReference>
<dbReference type="HOGENOM" id="CLU_064965_0_0_1"/>
<keyword evidence="1 5" id="KW-0245">EGF-like domain</keyword>
<keyword evidence="3" id="KW-0677">Repeat</keyword>
<dbReference type="AlphaFoldDB" id="F6T113"/>
<dbReference type="KEGG" id="cin:100184807"/>
<dbReference type="RefSeq" id="XP_002124577.1">
    <property type="nucleotide sequence ID" value="XM_002124541.4"/>
</dbReference>
<dbReference type="OMA" id="YKNTNWS"/>
<keyword evidence="2 7" id="KW-0732">Signal</keyword>
<dbReference type="CDD" id="cd00054">
    <property type="entry name" value="EGF_CA"/>
    <property type="match status" value="1"/>
</dbReference>
<evidence type="ECO:0000256" key="3">
    <source>
        <dbReference type="ARBA" id="ARBA00022737"/>
    </source>
</evidence>
<feature type="signal peptide" evidence="7">
    <location>
        <begin position="1"/>
        <end position="26"/>
    </location>
</feature>
<dbReference type="InterPro" id="IPR000152">
    <property type="entry name" value="EGF-type_Asp/Asn_hydroxyl_site"/>
</dbReference>
<dbReference type="GeneID" id="100184807"/>
<sequence>MRNKASITGVFMLLYISSCVAPNTSAAITTTATTFETTLAIMENQCLNGGTCLNSTLGTCSRCGCILGYGGSTCATLLVRIDGTLSFNDLFNVSTIVVNTTALQRLLNDDLNTTVILTSPVVNGNLTTISYTTYANPNSSWVTPNYVNDLVAGLRLKYATPAVIHAVFGPSSRHALNTFIIDVDECKSGLNNCNSLSTCVNLSPGFRCKCFTGYVGDGMTCTAITCKQSAAPIKPSLATKTVYYPNNTVMLNPSEIVGYQTVIRYTCSKRYSLHPVSGGTSALIIACGSFPKYKNTNWSGVEVTCNMDLAFRVAIIAAAVSGLIIVLMLGCFITQWCLKRERKARGNSNNDEEVLQFENHVFDD</sequence>
<protein>
    <submittedName>
        <fullName evidence="9">Uncharacterized LOC100184807</fullName>
    </submittedName>
</protein>
<keyword evidence="10" id="KW-1185">Reference proteome</keyword>
<feature type="chain" id="PRO_5014090057" evidence="7">
    <location>
        <begin position="27"/>
        <end position="364"/>
    </location>
</feature>
<keyword evidence="4" id="KW-1015">Disulfide bond</keyword>
<keyword evidence="6" id="KW-0812">Transmembrane</keyword>
<evidence type="ECO:0000256" key="6">
    <source>
        <dbReference type="SAM" id="Phobius"/>
    </source>
</evidence>
<dbReference type="SMART" id="SM00179">
    <property type="entry name" value="EGF_CA"/>
    <property type="match status" value="1"/>
</dbReference>
<dbReference type="FunFam" id="2.10.25.10:FF:000038">
    <property type="entry name" value="Fibrillin 2"/>
    <property type="match status" value="1"/>
</dbReference>
<keyword evidence="6" id="KW-1133">Transmembrane helix</keyword>
<dbReference type="PROSITE" id="PS00010">
    <property type="entry name" value="ASX_HYDROXYL"/>
    <property type="match status" value="1"/>
</dbReference>
<dbReference type="PANTHER" id="PTHR24050">
    <property type="entry name" value="PA14 DOMAIN-CONTAINING PROTEIN"/>
    <property type="match status" value="1"/>
</dbReference>
<organism evidence="9 10">
    <name type="scientific">Ciona intestinalis</name>
    <name type="common">Transparent sea squirt</name>
    <name type="synonym">Ascidia intestinalis</name>
    <dbReference type="NCBI Taxonomy" id="7719"/>
    <lineage>
        <taxon>Eukaryota</taxon>
        <taxon>Metazoa</taxon>
        <taxon>Chordata</taxon>
        <taxon>Tunicata</taxon>
        <taxon>Ascidiacea</taxon>
        <taxon>Phlebobranchia</taxon>
        <taxon>Cionidae</taxon>
        <taxon>Ciona</taxon>
    </lineage>
</organism>
<dbReference type="InParanoid" id="F6T113"/>
<dbReference type="SUPFAM" id="SSF57196">
    <property type="entry name" value="EGF/Laminin"/>
    <property type="match status" value="2"/>
</dbReference>
<accession>A0A1W2W941</accession>
<evidence type="ECO:0000256" key="1">
    <source>
        <dbReference type="ARBA" id="ARBA00022536"/>
    </source>
</evidence>
<feature type="domain" description="EGF-like" evidence="8">
    <location>
        <begin position="182"/>
        <end position="222"/>
    </location>
</feature>
<dbReference type="EMBL" id="EAAA01002034">
    <property type="status" value="NOT_ANNOTATED_CDS"/>
    <property type="molecule type" value="Genomic_DNA"/>
</dbReference>
<dbReference type="PROSITE" id="PS01186">
    <property type="entry name" value="EGF_2"/>
    <property type="match status" value="2"/>
</dbReference>
<evidence type="ECO:0000313" key="9">
    <source>
        <dbReference type="Ensembl" id="ENSCINP00000017822.3"/>
    </source>
</evidence>
<dbReference type="GeneTree" id="ENSGT00390000003554"/>
<feature type="transmembrane region" description="Helical" evidence="6">
    <location>
        <begin position="309"/>
        <end position="333"/>
    </location>
</feature>
<dbReference type="InterPro" id="IPR000742">
    <property type="entry name" value="EGF"/>
</dbReference>
<evidence type="ECO:0000256" key="2">
    <source>
        <dbReference type="ARBA" id="ARBA00022729"/>
    </source>
</evidence>
<gene>
    <name evidence="9" type="primary">LOC100184807</name>
</gene>
<reference evidence="10" key="1">
    <citation type="journal article" date="2002" name="Science">
        <title>The draft genome of Ciona intestinalis: insights into chordate and vertebrate origins.</title>
        <authorList>
            <person name="Dehal P."/>
            <person name="Satou Y."/>
            <person name="Campbell R.K."/>
            <person name="Chapman J."/>
            <person name="Degnan B."/>
            <person name="De Tomaso A."/>
            <person name="Davidson B."/>
            <person name="Di Gregorio A."/>
            <person name="Gelpke M."/>
            <person name="Goodstein D.M."/>
            <person name="Harafuji N."/>
            <person name="Hastings K.E."/>
            <person name="Ho I."/>
            <person name="Hotta K."/>
            <person name="Huang W."/>
            <person name="Kawashima T."/>
            <person name="Lemaire P."/>
            <person name="Martinez D."/>
            <person name="Meinertzhagen I.A."/>
            <person name="Necula S."/>
            <person name="Nonaka M."/>
            <person name="Putnam N."/>
            <person name="Rash S."/>
            <person name="Saiga H."/>
            <person name="Satake M."/>
            <person name="Terry A."/>
            <person name="Yamada L."/>
            <person name="Wang H.G."/>
            <person name="Awazu S."/>
            <person name="Azumi K."/>
            <person name="Boore J."/>
            <person name="Branno M."/>
            <person name="Chin-Bow S."/>
            <person name="DeSantis R."/>
            <person name="Doyle S."/>
            <person name="Francino P."/>
            <person name="Keys D.N."/>
            <person name="Haga S."/>
            <person name="Hayashi H."/>
            <person name="Hino K."/>
            <person name="Imai K.S."/>
            <person name="Inaba K."/>
            <person name="Kano S."/>
            <person name="Kobayashi K."/>
            <person name="Kobayashi M."/>
            <person name="Lee B.I."/>
            <person name="Makabe K.W."/>
            <person name="Manohar C."/>
            <person name="Matassi G."/>
            <person name="Medina M."/>
            <person name="Mochizuki Y."/>
            <person name="Mount S."/>
            <person name="Morishita T."/>
            <person name="Miura S."/>
            <person name="Nakayama A."/>
            <person name="Nishizaka S."/>
            <person name="Nomoto H."/>
            <person name="Ohta F."/>
            <person name="Oishi K."/>
            <person name="Rigoutsos I."/>
            <person name="Sano M."/>
            <person name="Sasaki A."/>
            <person name="Sasakura Y."/>
            <person name="Shoguchi E."/>
            <person name="Shin-i T."/>
            <person name="Spagnuolo A."/>
            <person name="Stainier D."/>
            <person name="Suzuki M.M."/>
            <person name="Tassy O."/>
            <person name="Takatori N."/>
            <person name="Tokuoka M."/>
            <person name="Yagi K."/>
            <person name="Yoshizaki F."/>
            <person name="Wada S."/>
            <person name="Zhang C."/>
            <person name="Hyatt P.D."/>
            <person name="Larimer F."/>
            <person name="Detter C."/>
            <person name="Doggett N."/>
            <person name="Glavina T."/>
            <person name="Hawkins T."/>
            <person name="Richardson P."/>
            <person name="Lucas S."/>
            <person name="Kohara Y."/>
            <person name="Levine M."/>
            <person name="Satoh N."/>
            <person name="Rokhsar D.S."/>
        </authorList>
    </citation>
    <scope>NUCLEOTIDE SEQUENCE [LARGE SCALE GENOMIC DNA]</scope>
</reference>
<keyword evidence="6" id="KW-0472">Membrane</keyword>
<reference evidence="9" key="4">
    <citation type="submission" date="2025-09" db="UniProtKB">
        <authorList>
            <consortium name="Ensembl"/>
        </authorList>
    </citation>
    <scope>IDENTIFICATION</scope>
</reference>
<reference evidence="9" key="2">
    <citation type="journal article" date="2008" name="Genome Biol.">
        <title>Improved genome assembly and evidence-based global gene model set for the chordate Ciona intestinalis: new insight into intron and operon populations.</title>
        <authorList>
            <person name="Satou Y."/>
            <person name="Mineta K."/>
            <person name="Ogasawara M."/>
            <person name="Sasakura Y."/>
            <person name="Shoguchi E."/>
            <person name="Ueno K."/>
            <person name="Yamada L."/>
            <person name="Matsumoto J."/>
            <person name="Wasserscheid J."/>
            <person name="Dewar K."/>
            <person name="Wiley G.B."/>
            <person name="Macmil S.L."/>
            <person name="Roe B.A."/>
            <person name="Zeller R.W."/>
            <person name="Hastings K.E."/>
            <person name="Lemaire P."/>
            <person name="Lindquist E."/>
            <person name="Endo T."/>
            <person name="Hotta K."/>
            <person name="Inaba K."/>
        </authorList>
    </citation>
    <scope>NUCLEOTIDE SEQUENCE [LARGE SCALE GENOMIC DNA]</scope>
    <source>
        <strain evidence="9">wild type</strain>
    </source>
</reference>
<evidence type="ECO:0000256" key="7">
    <source>
        <dbReference type="SAM" id="SignalP"/>
    </source>
</evidence>
<dbReference type="Ensembl" id="ENSCINT00000017822.3">
    <property type="protein sequence ID" value="ENSCINP00000017822.3"/>
    <property type="gene ID" value="ENSCING00000008743.3"/>
</dbReference>
<dbReference type="Gene3D" id="2.10.25.10">
    <property type="entry name" value="Laminin"/>
    <property type="match status" value="1"/>
</dbReference>
<evidence type="ECO:0000256" key="4">
    <source>
        <dbReference type="ARBA" id="ARBA00023157"/>
    </source>
</evidence>
<dbReference type="PROSITE" id="PS00022">
    <property type="entry name" value="EGF_1"/>
    <property type="match status" value="1"/>
</dbReference>
<accession>F6T113</accession>
<evidence type="ECO:0000256" key="5">
    <source>
        <dbReference type="PROSITE-ProRule" id="PRU00076"/>
    </source>
</evidence>
<evidence type="ECO:0000259" key="8">
    <source>
        <dbReference type="PROSITE" id="PS50026"/>
    </source>
</evidence>
<reference evidence="9" key="3">
    <citation type="submission" date="2025-08" db="UniProtKB">
        <authorList>
            <consortium name="Ensembl"/>
        </authorList>
    </citation>
    <scope>IDENTIFICATION</scope>
</reference>
<proteinExistence type="predicted"/>
<dbReference type="GO" id="GO:0005509">
    <property type="term" value="F:calcium ion binding"/>
    <property type="evidence" value="ECO:0007669"/>
    <property type="project" value="InterPro"/>
</dbReference>
<dbReference type="PROSITE" id="PS50026">
    <property type="entry name" value="EGF_3"/>
    <property type="match status" value="1"/>
</dbReference>
<dbReference type="Proteomes" id="UP000008144">
    <property type="component" value="Chromosome 4"/>
</dbReference>
<dbReference type="PANTHER" id="PTHR24050:SF28">
    <property type="entry name" value="UROMODULIN-LIKE"/>
    <property type="match status" value="1"/>
</dbReference>
<name>F6T113_CIOIN</name>
<comment type="caution">
    <text evidence="5">Lacks conserved residue(s) required for the propagation of feature annotation.</text>
</comment>
<dbReference type="InterPro" id="IPR001881">
    <property type="entry name" value="EGF-like_Ca-bd_dom"/>
</dbReference>
<dbReference type="InterPro" id="IPR049883">
    <property type="entry name" value="NOTCH1_EGF-like"/>
</dbReference>
<dbReference type="PROSITE" id="PS01187">
    <property type="entry name" value="EGF_CA"/>
    <property type="match status" value="1"/>
</dbReference>
<dbReference type="SMART" id="SM00181">
    <property type="entry name" value="EGF"/>
    <property type="match status" value="2"/>
</dbReference>
<dbReference type="Pfam" id="PF07645">
    <property type="entry name" value="EGF_CA"/>
    <property type="match status" value="1"/>
</dbReference>
<dbReference type="InterPro" id="IPR018097">
    <property type="entry name" value="EGF_Ca-bd_CS"/>
</dbReference>
<evidence type="ECO:0000313" key="10">
    <source>
        <dbReference type="Proteomes" id="UP000008144"/>
    </source>
</evidence>